<dbReference type="InterPro" id="IPR003131">
    <property type="entry name" value="T1-type_BTB"/>
</dbReference>
<evidence type="ECO:0000256" key="12">
    <source>
        <dbReference type="SAM" id="Phobius"/>
    </source>
</evidence>
<dbReference type="InterPro" id="IPR011333">
    <property type="entry name" value="SKP1/BTB/POZ_sf"/>
</dbReference>
<dbReference type="InterPro" id="IPR027359">
    <property type="entry name" value="Volt_channel_dom_sf"/>
</dbReference>
<dbReference type="SUPFAM" id="SSF81324">
    <property type="entry name" value="Voltage-gated potassium channels"/>
    <property type="match status" value="1"/>
</dbReference>
<evidence type="ECO:0000313" key="15">
    <source>
        <dbReference type="Proteomes" id="UP001164746"/>
    </source>
</evidence>
<keyword evidence="8 12" id="KW-1133">Transmembrane helix</keyword>
<dbReference type="Gene3D" id="1.20.120.350">
    <property type="entry name" value="Voltage-gated potassium channels. Chain C"/>
    <property type="match status" value="1"/>
</dbReference>
<dbReference type="PRINTS" id="PR01491">
    <property type="entry name" value="KVCHANNEL"/>
</dbReference>
<dbReference type="SUPFAM" id="SSF54695">
    <property type="entry name" value="POZ domain"/>
    <property type="match status" value="1"/>
</dbReference>
<dbReference type="EMBL" id="CP111015">
    <property type="protein sequence ID" value="WAR01959.1"/>
    <property type="molecule type" value="Genomic_DNA"/>
</dbReference>
<evidence type="ECO:0000256" key="2">
    <source>
        <dbReference type="ARBA" id="ARBA00022448"/>
    </source>
</evidence>
<dbReference type="Gene3D" id="1.10.287.70">
    <property type="match status" value="1"/>
</dbReference>
<keyword evidence="4 12" id="KW-0812">Transmembrane</keyword>
<dbReference type="Proteomes" id="UP001164746">
    <property type="component" value="Chromosome 4"/>
</dbReference>
<sequence length="437" mass="50890">MATKGHDQVTFNVGGVTFKTLKNTLENEDTRLSEEDFLQDFYDENTKEYFFDRDPNMFLATLNYLRTGELHLPSFICGPAAKVELEFWGVHQSKIEQCCWINYNEWNSTQDALKRLEHDRKLNMLPLDHLEDPDETCWNKLRPRVWRFLNRTNSSKGARIFGYISLLFVVVSIFSFLAETTEPFEHYTSHKQNSKGVKNADIASEKVTTTYATVNLTSNASETIAGEKDSDDVLIKIKHPALQVIDMICLLFFLIEYIIRLIFSPKKLKYVTSLLAVIDLLAILPDMLETILYFAKPELRMEVDAVGYITLIRVVRVLRIFRLVRHSAGLWILIYTLRASVSELMLLVWFMLLGILVFSSLIYYVDDREVFNSIPTGFWWALITMTTFAMHVDEFEKEKKRKLKEAKQKKEKNDKVNGNFEMRVIQKEHEVEPLMAS</sequence>
<keyword evidence="15" id="KW-1185">Reference proteome</keyword>
<evidence type="ECO:0000256" key="1">
    <source>
        <dbReference type="ARBA" id="ARBA00004141"/>
    </source>
</evidence>
<keyword evidence="9" id="KW-0406">Ion transport</keyword>
<proteinExistence type="predicted"/>
<feature type="transmembrane region" description="Helical" evidence="12">
    <location>
        <begin position="377"/>
        <end position="395"/>
    </location>
</feature>
<feature type="transmembrane region" description="Helical" evidence="12">
    <location>
        <begin position="344"/>
        <end position="365"/>
    </location>
</feature>
<evidence type="ECO:0000256" key="11">
    <source>
        <dbReference type="ARBA" id="ARBA00023303"/>
    </source>
</evidence>
<evidence type="ECO:0000256" key="3">
    <source>
        <dbReference type="ARBA" id="ARBA00022538"/>
    </source>
</evidence>
<dbReference type="PANTHER" id="PTHR11537">
    <property type="entry name" value="VOLTAGE-GATED POTASSIUM CHANNEL"/>
    <property type="match status" value="1"/>
</dbReference>
<keyword evidence="5" id="KW-0631">Potassium channel</keyword>
<dbReference type="InterPro" id="IPR003968">
    <property type="entry name" value="K_chnl_volt-dep_Kv"/>
</dbReference>
<comment type="subcellular location">
    <subcellularLocation>
        <location evidence="1">Membrane</location>
        <topology evidence="1">Multi-pass membrane protein</topology>
    </subcellularLocation>
</comment>
<keyword evidence="3" id="KW-0633">Potassium transport</keyword>
<evidence type="ECO:0000256" key="8">
    <source>
        <dbReference type="ARBA" id="ARBA00022989"/>
    </source>
</evidence>
<feature type="domain" description="BTB" evidence="13">
    <location>
        <begin position="7"/>
        <end position="105"/>
    </location>
</feature>
<evidence type="ECO:0000256" key="4">
    <source>
        <dbReference type="ARBA" id="ARBA00022692"/>
    </source>
</evidence>
<evidence type="ECO:0000259" key="13">
    <source>
        <dbReference type="SMART" id="SM00225"/>
    </source>
</evidence>
<dbReference type="PRINTS" id="PR01498">
    <property type="entry name" value="SHAWCHANNEL"/>
</dbReference>
<dbReference type="InterPro" id="IPR028325">
    <property type="entry name" value="VG_K_chnl"/>
</dbReference>
<dbReference type="PANTHER" id="PTHR11537:SF252">
    <property type="entry name" value="POTASSIUM VOLTAGE-GATED CHANNEL PROTEIN SHAW"/>
    <property type="match status" value="1"/>
</dbReference>
<name>A0ABY7DY63_MYAAR</name>
<evidence type="ECO:0000313" key="14">
    <source>
        <dbReference type="EMBL" id="WAR01959.1"/>
    </source>
</evidence>
<evidence type="ECO:0000256" key="6">
    <source>
        <dbReference type="ARBA" id="ARBA00022882"/>
    </source>
</evidence>
<keyword evidence="2" id="KW-0813">Transport</keyword>
<reference evidence="14" key="1">
    <citation type="submission" date="2022-11" db="EMBL/GenBank/DDBJ databases">
        <title>Centuries of genome instability and evolution in soft-shell clam transmissible cancer (bioRxiv).</title>
        <authorList>
            <person name="Hart S.F.M."/>
            <person name="Yonemitsu M.A."/>
            <person name="Giersch R.M."/>
            <person name="Beal B.F."/>
            <person name="Arriagada G."/>
            <person name="Davis B.W."/>
            <person name="Ostrander E.A."/>
            <person name="Goff S.P."/>
            <person name="Metzger M.J."/>
        </authorList>
    </citation>
    <scope>NUCLEOTIDE SEQUENCE</scope>
    <source>
        <strain evidence="14">MELC-2E11</strain>
        <tissue evidence="14">Siphon/mantle</tissue>
    </source>
</reference>
<dbReference type="InterPro" id="IPR005821">
    <property type="entry name" value="Ion_trans_dom"/>
</dbReference>
<dbReference type="SMART" id="SM00225">
    <property type="entry name" value="BTB"/>
    <property type="match status" value="1"/>
</dbReference>
<keyword evidence="7" id="KW-0630">Potassium</keyword>
<organism evidence="14 15">
    <name type="scientific">Mya arenaria</name>
    <name type="common">Soft-shell clam</name>
    <dbReference type="NCBI Taxonomy" id="6604"/>
    <lineage>
        <taxon>Eukaryota</taxon>
        <taxon>Metazoa</taxon>
        <taxon>Spiralia</taxon>
        <taxon>Lophotrochozoa</taxon>
        <taxon>Mollusca</taxon>
        <taxon>Bivalvia</taxon>
        <taxon>Autobranchia</taxon>
        <taxon>Heteroconchia</taxon>
        <taxon>Euheterodonta</taxon>
        <taxon>Imparidentia</taxon>
        <taxon>Neoheterodontei</taxon>
        <taxon>Myida</taxon>
        <taxon>Myoidea</taxon>
        <taxon>Myidae</taxon>
        <taxon>Mya</taxon>
    </lineage>
</organism>
<evidence type="ECO:0000256" key="7">
    <source>
        <dbReference type="ARBA" id="ARBA00022958"/>
    </source>
</evidence>
<protein>
    <submittedName>
        <fullName evidence="14">KCNC2-like protein</fullName>
    </submittedName>
</protein>
<dbReference type="InterPro" id="IPR000210">
    <property type="entry name" value="BTB/POZ_dom"/>
</dbReference>
<feature type="transmembrane region" description="Helical" evidence="12">
    <location>
        <begin position="160"/>
        <end position="178"/>
    </location>
</feature>
<keyword evidence="10 12" id="KW-0472">Membrane</keyword>
<dbReference type="InterPro" id="IPR003974">
    <property type="entry name" value="K_chnl_volt-dep_Kv3"/>
</dbReference>
<evidence type="ECO:0000256" key="5">
    <source>
        <dbReference type="ARBA" id="ARBA00022826"/>
    </source>
</evidence>
<accession>A0ABY7DY63</accession>
<feature type="transmembrane region" description="Helical" evidence="12">
    <location>
        <begin position="241"/>
        <end position="263"/>
    </location>
</feature>
<evidence type="ECO:0000256" key="10">
    <source>
        <dbReference type="ARBA" id="ARBA00023136"/>
    </source>
</evidence>
<evidence type="ECO:0000256" key="9">
    <source>
        <dbReference type="ARBA" id="ARBA00023065"/>
    </source>
</evidence>
<dbReference type="Pfam" id="PF02214">
    <property type="entry name" value="BTB_2"/>
    <property type="match status" value="1"/>
</dbReference>
<dbReference type="Pfam" id="PF00520">
    <property type="entry name" value="Ion_trans"/>
    <property type="match status" value="1"/>
</dbReference>
<keyword evidence="6" id="KW-0851">Voltage-gated channel</keyword>
<gene>
    <name evidence="14" type="ORF">MAR_008517</name>
</gene>
<dbReference type="Gene3D" id="3.30.710.10">
    <property type="entry name" value="Potassium Channel Kv1.1, Chain A"/>
    <property type="match status" value="1"/>
</dbReference>
<dbReference type="PRINTS" id="PR00169">
    <property type="entry name" value="KCHANNEL"/>
</dbReference>
<keyword evidence="11" id="KW-0407">Ion channel</keyword>